<name>A0A1F4TN27_UNCSA</name>
<comment type="caution">
    <text evidence="1">The sequence shown here is derived from an EMBL/GenBank/DDBJ whole genome shotgun (WGS) entry which is preliminary data.</text>
</comment>
<organism evidence="1 2">
    <name type="scientific">candidate division WOR-1 bacterium RIFOXYC2_FULL_41_25</name>
    <dbReference type="NCBI Taxonomy" id="1802586"/>
    <lineage>
        <taxon>Bacteria</taxon>
        <taxon>Bacillati</taxon>
        <taxon>Saganbacteria</taxon>
    </lineage>
</organism>
<protein>
    <recommendedName>
        <fullName evidence="3">DUF2281 domain-containing protein</fullName>
    </recommendedName>
</protein>
<sequence>MKALQKDIQKEIVFYVSKLPRLKQVEALDFIKWLWGGSSQEKEFTSEEISKLEVLAQKKSGKKFNNWENAKKYLEGLMH</sequence>
<dbReference type="AlphaFoldDB" id="A0A1F4TN27"/>
<gene>
    <name evidence="1" type="ORF">A2462_01465</name>
</gene>
<evidence type="ECO:0008006" key="3">
    <source>
        <dbReference type="Google" id="ProtNLM"/>
    </source>
</evidence>
<evidence type="ECO:0000313" key="1">
    <source>
        <dbReference type="EMBL" id="OGC34007.1"/>
    </source>
</evidence>
<accession>A0A1F4TN27</accession>
<evidence type="ECO:0000313" key="2">
    <source>
        <dbReference type="Proteomes" id="UP000177309"/>
    </source>
</evidence>
<proteinExistence type="predicted"/>
<dbReference type="Proteomes" id="UP000177309">
    <property type="component" value="Unassembled WGS sequence"/>
</dbReference>
<reference evidence="1 2" key="1">
    <citation type="journal article" date="2016" name="Nat. Commun.">
        <title>Thousands of microbial genomes shed light on interconnected biogeochemical processes in an aquifer system.</title>
        <authorList>
            <person name="Anantharaman K."/>
            <person name="Brown C.T."/>
            <person name="Hug L.A."/>
            <person name="Sharon I."/>
            <person name="Castelle C.J."/>
            <person name="Probst A.J."/>
            <person name="Thomas B.C."/>
            <person name="Singh A."/>
            <person name="Wilkins M.J."/>
            <person name="Karaoz U."/>
            <person name="Brodie E.L."/>
            <person name="Williams K.H."/>
            <person name="Hubbard S.S."/>
            <person name="Banfield J.F."/>
        </authorList>
    </citation>
    <scope>NUCLEOTIDE SEQUENCE [LARGE SCALE GENOMIC DNA]</scope>
</reference>
<dbReference type="EMBL" id="MEUI01000024">
    <property type="protein sequence ID" value="OGC34007.1"/>
    <property type="molecule type" value="Genomic_DNA"/>
</dbReference>